<sequence>MHTQLTSTSNSFSQRNFWIVSLSLISGLILSILSWLELCVEHCSANQEYRLFGMPFALAGMAFFPVMLAIHFFSKKFPSLSKLTSWSLAAAFGAEIMFILIQKYEIRHWCPVCLGIALTVTIACIARALPYFKTFYSAIQQGEFMTKIKQGLLSLSFIILGFLMAFVGISKVDAAEDAIADMKNRLMFGSKTSPVEVYFVTDWFCPSCKKIETQIEKILPDIQNQAALFFVDYPIHNKSMNYTPYNLAFLVNAKSNYLKAREVLSQLTEKTETPHDNDVVKAVKAYHIPFKELSFLDVKAGMEFFDKVVKKYDLSATPTIIVTNTKTNQVIKFEGTDEISDQNVLNAIQTLSQSHEETSK</sequence>
<dbReference type="EMBL" id="BX908798">
    <property type="protein sequence ID" value="CAF23536.1"/>
    <property type="molecule type" value="Genomic_DNA"/>
</dbReference>
<feature type="transmembrane region" description="Helical" evidence="10">
    <location>
        <begin position="109"/>
        <end position="132"/>
    </location>
</feature>
<dbReference type="Gene3D" id="3.40.30.10">
    <property type="entry name" value="Glutaredoxin"/>
    <property type="match status" value="1"/>
</dbReference>
<dbReference type="GO" id="GO:0048038">
    <property type="term" value="F:quinone binding"/>
    <property type="evidence" value="ECO:0007669"/>
    <property type="project" value="UniProtKB-KW"/>
</dbReference>
<evidence type="ECO:0000256" key="9">
    <source>
        <dbReference type="ARBA" id="ARBA00023284"/>
    </source>
</evidence>
<feature type="transmembrane region" description="Helical" evidence="10">
    <location>
        <begin position="17"/>
        <end position="39"/>
    </location>
</feature>
<dbReference type="SUPFAM" id="SSF52833">
    <property type="entry name" value="Thioredoxin-like"/>
    <property type="match status" value="1"/>
</dbReference>
<evidence type="ECO:0000259" key="12">
    <source>
        <dbReference type="Pfam" id="PF13462"/>
    </source>
</evidence>
<proteinExistence type="inferred from homology"/>
<evidence type="ECO:0000313" key="14">
    <source>
        <dbReference type="Proteomes" id="UP000000529"/>
    </source>
</evidence>
<evidence type="ECO:0000313" key="13">
    <source>
        <dbReference type="EMBL" id="CAF23536.1"/>
    </source>
</evidence>
<dbReference type="CDD" id="cd12921">
    <property type="entry name" value="VKOR_4"/>
    <property type="match status" value="1"/>
</dbReference>
<evidence type="ECO:0000256" key="5">
    <source>
        <dbReference type="ARBA" id="ARBA00022989"/>
    </source>
</evidence>
<evidence type="ECO:0000256" key="7">
    <source>
        <dbReference type="ARBA" id="ARBA00023136"/>
    </source>
</evidence>
<keyword evidence="9" id="KW-0676">Redox-active center</keyword>
<evidence type="ECO:0000256" key="4">
    <source>
        <dbReference type="ARBA" id="ARBA00022719"/>
    </source>
</evidence>
<dbReference type="GO" id="GO:0016491">
    <property type="term" value="F:oxidoreductase activity"/>
    <property type="evidence" value="ECO:0007669"/>
    <property type="project" value="UniProtKB-KW"/>
</dbReference>
<dbReference type="GO" id="GO:0016020">
    <property type="term" value="C:membrane"/>
    <property type="evidence" value="ECO:0007669"/>
    <property type="project" value="UniProtKB-SubCell"/>
</dbReference>
<dbReference type="InterPro" id="IPR038354">
    <property type="entry name" value="VKOR_sf"/>
</dbReference>
<keyword evidence="6" id="KW-0560">Oxidoreductase</keyword>
<organism evidence="13 14">
    <name type="scientific">Protochlamydia amoebophila (strain UWE25)</name>
    <dbReference type="NCBI Taxonomy" id="264201"/>
    <lineage>
        <taxon>Bacteria</taxon>
        <taxon>Pseudomonadati</taxon>
        <taxon>Chlamydiota</taxon>
        <taxon>Chlamydiia</taxon>
        <taxon>Parachlamydiales</taxon>
        <taxon>Parachlamydiaceae</taxon>
        <taxon>Candidatus Protochlamydia</taxon>
    </lineage>
</organism>
<dbReference type="InterPro" id="IPR036249">
    <property type="entry name" value="Thioredoxin-like_sf"/>
</dbReference>
<dbReference type="HOGENOM" id="CLU_054033_0_0_0"/>
<evidence type="ECO:0000256" key="2">
    <source>
        <dbReference type="ARBA" id="ARBA00006214"/>
    </source>
</evidence>
<feature type="transmembrane region" description="Helical" evidence="10">
    <location>
        <begin position="85"/>
        <end position="102"/>
    </location>
</feature>
<dbReference type="KEGG" id="pcu:PC_RS03900"/>
<keyword evidence="7 10" id="KW-0472">Membrane</keyword>
<dbReference type="InterPro" id="IPR012932">
    <property type="entry name" value="VKOR"/>
</dbReference>
<dbReference type="OrthoDB" id="20261at2"/>
<keyword evidence="3 10" id="KW-0812">Transmembrane</keyword>
<keyword evidence="8" id="KW-1015">Disulfide bond</keyword>
<evidence type="ECO:0000259" key="11">
    <source>
        <dbReference type="Pfam" id="PF07884"/>
    </source>
</evidence>
<comment type="similarity">
    <text evidence="2">Belongs to the VKOR family.</text>
</comment>
<dbReference type="AlphaFoldDB" id="Q6MD13"/>
<accession>Q6MD13</accession>
<name>Q6MD13_PARUW</name>
<dbReference type="eggNOG" id="COG1651">
    <property type="taxonomic scope" value="Bacteria"/>
</dbReference>
<evidence type="ECO:0000256" key="1">
    <source>
        <dbReference type="ARBA" id="ARBA00004141"/>
    </source>
</evidence>
<dbReference type="Gene3D" id="1.20.1440.130">
    <property type="entry name" value="VKOR domain"/>
    <property type="match status" value="1"/>
</dbReference>
<feature type="domain" description="Vitamin K epoxide reductase" evidence="11">
    <location>
        <begin position="50"/>
        <end position="125"/>
    </location>
</feature>
<dbReference type="Pfam" id="PF13462">
    <property type="entry name" value="Thioredoxin_4"/>
    <property type="match status" value="1"/>
</dbReference>
<gene>
    <name evidence="13" type="ORF">PC_RS03900</name>
</gene>
<evidence type="ECO:0000256" key="10">
    <source>
        <dbReference type="SAM" id="Phobius"/>
    </source>
</evidence>
<keyword evidence="4" id="KW-0874">Quinone</keyword>
<protein>
    <submittedName>
        <fullName evidence="13">Uncharacterized protein</fullName>
    </submittedName>
</protein>
<evidence type="ECO:0000256" key="8">
    <source>
        <dbReference type="ARBA" id="ARBA00023157"/>
    </source>
</evidence>
<reference evidence="13 14" key="1">
    <citation type="journal article" date="2004" name="Science">
        <title>Illuminating the evolutionary history of chlamydiae.</title>
        <authorList>
            <person name="Horn M."/>
            <person name="Collingro A."/>
            <person name="Schmitz-Esser S."/>
            <person name="Beier C.L."/>
            <person name="Purkhold U."/>
            <person name="Fartmann B."/>
            <person name="Brandt P."/>
            <person name="Nyakatura G.J."/>
            <person name="Droege M."/>
            <person name="Frishman D."/>
            <person name="Rattei T."/>
            <person name="Mewes H."/>
            <person name="Wagner M."/>
        </authorList>
    </citation>
    <scope>NUCLEOTIDE SEQUENCE [LARGE SCALE GENOMIC DNA]</scope>
    <source>
        <strain evidence="13 14">UWE25</strain>
    </source>
</reference>
<comment type="subcellular location">
    <subcellularLocation>
        <location evidence="1">Membrane</location>
        <topology evidence="1">Multi-pass membrane protein</topology>
    </subcellularLocation>
</comment>
<feature type="domain" description="Thioredoxin-like fold" evidence="12">
    <location>
        <begin position="184"/>
        <end position="338"/>
    </location>
</feature>
<feature type="transmembrane region" description="Helical" evidence="10">
    <location>
        <begin position="152"/>
        <end position="169"/>
    </location>
</feature>
<dbReference type="STRING" id="264201.pc0812"/>
<dbReference type="InterPro" id="IPR012336">
    <property type="entry name" value="Thioredoxin-like_fold"/>
</dbReference>
<evidence type="ECO:0000256" key="6">
    <source>
        <dbReference type="ARBA" id="ARBA00023002"/>
    </source>
</evidence>
<dbReference type="Proteomes" id="UP000000529">
    <property type="component" value="Chromosome"/>
</dbReference>
<dbReference type="RefSeq" id="WP_011175362.1">
    <property type="nucleotide sequence ID" value="NC_005861.2"/>
</dbReference>
<dbReference type="Pfam" id="PF07884">
    <property type="entry name" value="VKOR"/>
    <property type="match status" value="1"/>
</dbReference>
<keyword evidence="14" id="KW-1185">Reference proteome</keyword>
<feature type="transmembrane region" description="Helical" evidence="10">
    <location>
        <begin position="51"/>
        <end position="73"/>
    </location>
</feature>
<evidence type="ECO:0000256" key="3">
    <source>
        <dbReference type="ARBA" id="ARBA00022692"/>
    </source>
</evidence>
<keyword evidence="5 10" id="KW-1133">Transmembrane helix</keyword>